<comment type="catalytic activity">
    <reaction evidence="1 7">
        <text>an N-acyl-D-glucosamine 6-phosphate = an N-acyl-D-mannosamine 6-phosphate</text>
        <dbReference type="Rhea" id="RHEA:23932"/>
        <dbReference type="ChEBI" id="CHEBI:57599"/>
        <dbReference type="ChEBI" id="CHEBI:57666"/>
        <dbReference type="EC" id="5.1.3.9"/>
    </reaction>
</comment>
<dbReference type="GO" id="GO:0005975">
    <property type="term" value="P:carbohydrate metabolic process"/>
    <property type="evidence" value="ECO:0007669"/>
    <property type="project" value="UniProtKB-UniRule"/>
</dbReference>
<proteinExistence type="inferred from homology"/>
<dbReference type="EC" id="5.1.3.9" evidence="7"/>
<dbReference type="GO" id="GO:0019262">
    <property type="term" value="P:N-acetylneuraminate catabolic process"/>
    <property type="evidence" value="ECO:0007669"/>
    <property type="project" value="UniProtKB-UniRule"/>
</dbReference>
<dbReference type="Gene3D" id="3.20.20.70">
    <property type="entry name" value="Aldolase class I"/>
    <property type="match status" value="1"/>
</dbReference>
<dbReference type="STRING" id="1278298.GCA_000428685_02193"/>
<dbReference type="InterPro" id="IPR007260">
    <property type="entry name" value="NanE"/>
</dbReference>
<dbReference type="PANTHER" id="PTHR36204">
    <property type="entry name" value="N-ACETYLMANNOSAMINE-6-PHOSPHATE 2-EPIMERASE-RELATED"/>
    <property type="match status" value="1"/>
</dbReference>
<gene>
    <name evidence="7 8" type="primary">nanE</name>
    <name evidence="8" type="ORF">NCTC11923_01452</name>
</gene>
<evidence type="ECO:0000256" key="3">
    <source>
        <dbReference type="ARBA" id="ARBA00005081"/>
    </source>
</evidence>
<dbReference type="Pfam" id="PF04131">
    <property type="entry name" value="NanE"/>
    <property type="match status" value="1"/>
</dbReference>
<keyword evidence="9" id="KW-1185">Reference proteome</keyword>
<evidence type="ECO:0000313" key="8">
    <source>
        <dbReference type="EMBL" id="VEG74810.1"/>
    </source>
</evidence>
<keyword evidence="5 7" id="KW-0413">Isomerase</keyword>
<evidence type="ECO:0000313" key="9">
    <source>
        <dbReference type="Proteomes" id="UP000276899"/>
    </source>
</evidence>
<dbReference type="RefSeq" id="WP_026427161.1">
    <property type="nucleotide sequence ID" value="NZ_CBCRWE010000021.1"/>
</dbReference>
<dbReference type="SUPFAM" id="SSF51366">
    <property type="entry name" value="Ribulose-phoshate binding barrel"/>
    <property type="match status" value="1"/>
</dbReference>
<evidence type="ECO:0000256" key="2">
    <source>
        <dbReference type="ARBA" id="ARBA00002147"/>
    </source>
</evidence>
<protein>
    <recommendedName>
        <fullName evidence="7">Putative N-acetylmannosamine-6-phosphate 2-epimerase</fullName>
        <ecNumber evidence="7">5.1.3.9</ecNumber>
    </recommendedName>
    <alternativeName>
        <fullName evidence="7">ManNAc-6-P epimerase</fullName>
    </alternativeName>
</protein>
<comment type="function">
    <text evidence="2 7">Converts N-acetylmannosamine-6-phosphate (ManNAc-6-P) to N-acetylglucosamine-6-phosphate (GlcNAc-6-P).</text>
</comment>
<evidence type="ECO:0000256" key="7">
    <source>
        <dbReference type="HAMAP-Rule" id="MF_01235"/>
    </source>
</evidence>
<dbReference type="HAMAP" id="MF_01235">
    <property type="entry name" value="ManNAc6P_epimer"/>
    <property type="match status" value="1"/>
</dbReference>
<sequence length="236" mass="24291">MTTTRQPPPGDHPVLTRLRGGLIASAQAYPGEPMRDPRTMCQVAQACATGGAVGIRAQGLADLSLITQQVDLPVIGLWKDGTQGVFITPTLTHAIAVASTGCQIVALDGTRRPRPDGLTLAQTVAELRQARTGALVMADCGSLEDALAAQDAGVDILGTTLAGYTGQRPATQGPDLELVDEIVARAELPVIVEGRVHTPAQAAAAMERGAFAVVVGTAITHPTTITSWFVSAVSGA</sequence>
<dbReference type="CDD" id="cd04729">
    <property type="entry name" value="NanE"/>
    <property type="match status" value="1"/>
</dbReference>
<accession>A0A448KD46</accession>
<dbReference type="GO" id="GO:0047465">
    <property type="term" value="F:N-acylglucosamine-6-phosphate 2-epimerase activity"/>
    <property type="evidence" value="ECO:0007669"/>
    <property type="project" value="UniProtKB-EC"/>
</dbReference>
<dbReference type="NCBIfam" id="NF002231">
    <property type="entry name" value="PRK01130.1"/>
    <property type="match status" value="1"/>
</dbReference>
<dbReference type="PANTHER" id="PTHR36204:SF1">
    <property type="entry name" value="N-ACETYLMANNOSAMINE-6-PHOSPHATE 2-EPIMERASE-RELATED"/>
    <property type="match status" value="1"/>
</dbReference>
<dbReference type="InterPro" id="IPR011060">
    <property type="entry name" value="RibuloseP-bd_barrel"/>
</dbReference>
<comment type="pathway">
    <text evidence="3 7">Amino-sugar metabolism; N-acetylneuraminate degradation; D-fructose 6-phosphate from N-acetylneuraminate: step 3/5.</text>
</comment>
<dbReference type="GO" id="GO:0005829">
    <property type="term" value="C:cytosol"/>
    <property type="evidence" value="ECO:0007669"/>
    <property type="project" value="TreeGrafter"/>
</dbReference>
<dbReference type="EMBL" id="LR134363">
    <property type="protein sequence ID" value="VEG74810.1"/>
    <property type="molecule type" value="Genomic_DNA"/>
</dbReference>
<dbReference type="AlphaFoldDB" id="A0A448KD46"/>
<dbReference type="GO" id="GO:0006053">
    <property type="term" value="P:N-acetylmannosamine catabolic process"/>
    <property type="evidence" value="ECO:0007669"/>
    <property type="project" value="TreeGrafter"/>
</dbReference>
<evidence type="ECO:0000256" key="1">
    <source>
        <dbReference type="ARBA" id="ARBA00000056"/>
    </source>
</evidence>
<keyword evidence="6 7" id="KW-0119">Carbohydrate metabolism</keyword>
<organism evidence="8 9">
    <name type="scientific">Actinomyces slackii</name>
    <dbReference type="NCBI Taxonomy" id="52774"/>
    <lineage>
        <taxon>Bacteria</taxon>
        <taxon>Bacillati</taxon>
        <taxon>Actinomycetota</taxon>
        <taxon>Actinomycetes</taxon>
        <taxon>Actinomycetales</taxon>
        <taxon>Actinomycetaceae</taxon>
        <taxon>Actinomyces</taxon>
    </lineage>
</organism>
<evidence type="ECO:0000256" key="6">
    <source>
        <dbReference type="ARBA" id="ARBA00023277"/>
    </source>
</evidence>
<name>A0A448KD46_9ACTO</name>
<dbReference type="Proteomes" id="UP000276899">
    <property type="component" value="Chromosome"/>
</dbReference>
<comment type="similarity">
    <text evidence="4 7">Belongs to the NanE family.</text>
</comment>
<reference evidence="8 9" key="1">
    <citation type="submission" date="2018-12" db="EMBL/GenBank/DDBJ databases">
        <authorList>
            <consortium name="Pathogen Informatics"/>
        </authorList>
    </citation>
    <scope>NUCLEOTIDE SEQUENCE [LARGE SCALE GENOMIC DNA]</scope>
    <source>
        <strain evidence="8 9">NCTC11923</strain>
    </source>
</reference>
<evidence type="ECO:0000256" key="5">
    <source>
        <dbReference type="ARBA" id="ARBA00023235"/>
    </source>
</evidence>
<dbReference type="UniPathway" id="UPA00629">
    <property type="reaction ID" value="UER00682"/>
</dbReference>
<evidence type="ECO:0000256" key="4">
    <source>
        <dbReference type="ARBA" id="ARBA00007439"/>
    </source>
</evidence>
<dbReference type="InterPro" id="IPR013785">
    <property type="entry name" value="Aldolase_TIM"/>
</dbReference>
<dbReference type="KEGG" id="asla:NCTC11923_01452"/>